<proteinExistence type="inferred from homology"/>
<keyword evidence="4" id="KW-1185">Reference proteome</keyword>
<dbReference type="RefSeq" id="XP_046600471.1">
    <property type="nucleotide sequence ID" value="XM_046744515.1"/>
</dbReference>
<sequence length="202" mass="22854">MNDLNMQPRTSRDGSAKDIPMTGSSKYSQHGHCSVVDTRLTFLDGLWPRHDLKTGVDLLRVIYVIRGVSRQLLPPNSTRLMSSEGEHIAKVEKSLNQVTLLGRVGTDPQKRGSIEHPVITFSMATHTNYKYESGEFIQRTDWHRICVFKPILRDTVYTYLKKGTRVLVNGRISYGEVKDEGGNQKSTTSIIADDVIFFQRNA</sequence>
<reference evidence="5" key="1">
    <citation type="submission" date="2025-08" db="UniProtKB">
        <authorList>
            <consortium name="RefSeq"/>
        </authorList>
    </citation>
    <scope>IDENTIFICATION</scope>
    <source>
        <tissue evidence="5">Thorax and Abdomen</tissue>
    </source>
</reference>
<evidence type="ECO:0000313" key="4">
    <source>
        <dbReference type="Proteomes" id="UP000829291"/>
    </source>
</evidence>
<dbReference type="InterPro" id="IPR000424">
    <property type="entry name" value="Primosome_PriB/ssb"/>
</dbReference>
<feature type="region of interest" description="Disordered" evidence="3">
    <location>
        <begin position="1"/>
        <end position="30"/>
    </location>
</feature>
<dbReference type="NCBIfam" id="TIGR00621">
    <property type="entry name" value="ssb"/>
    <property type="match status" value="1"/>
</dbReference>
<dbReference type="CDD" id="cd04496">
    <property type="entry name" value="SSB_OBF"/>
    <property type="match status" value="1"/>
</dbReference>
<dbReference type="Pfam" id="PF00436">
    <property type="entry name" value="SSB"/>
    <property type="match status" value="1"/>
</dbReference>
<evidence type="ECO:0000313" key="5">
    <source>
        <dbReference type="RefSeq" id="XP_046600471.1"/>
    </source>
</evidence>
<gene>
    <name evidence="5" type="primary">LOC107221497</name>
</gene>
<evidence type="ECO:0000256" key="3">
    <source>
        <dbReference type="SAM" id="MobiDB-lite"/>
    </source>
</evidence>
<organism evidence="4 5">
    <name type="scientific">Neodiprion lecontei</name>
    <name type="common">Redheaded pine sawfly</name>
    <dbReference type="NCBI Taxonomy" id="441921"/>
    <lineage>
        <taxon>Eukaryota</taxon>
        <taxon>Metazoa</taxon>
        <taxon>Ecdysozoa</taxon>
        <taxon>Arthropoda</taxon>
        <taxon>Hexapoda</taxon>
        <taxon>Insecta</taxon>
        <taxon>Pterygota</taxon>
        <taxon>Neoptera</taxon>
        <taxon>Endopterygota</taxon>
        <taxon>Hymenoptera</taxon>
        <taxon>Tenthredinoidea</taxon>
        <taxon>Diprionidae</taxon>
        <taxon>Diprioninae</taxon>
        <taxon>Neodiprion</taxon>
    </lineage>
</organism>
<dbReference type="SUPFAM" id="SSF50249">
    <property type="entry name" value="Nucleic acid-binding proteins"/>
    <property type="match status" value="1"/>
</dbReference>
<dbReference type="PANTHER" id="PTHR10302:SF0">
    <property type="entry name" value="SINGLE-STRANDED DNA-BINDING PROTEIN, MITOCHONDRIAL"/>
    <property type="match status" value="1"/>
</dbReference>
<dbReference type="Proteomes" id="UP000829291">
    <property type="component" value="Chromosome 6"/>
</dbReference>
<dbReference type="GO" id="GO:0003677">
    <property type="term" value="F:DNA binding"/>
    <property type="evidence" value="ECO:0007669"/>
    <property type="project" value="UniProtKB-KW"/>
</dbReference>
<dbReference type="HAMAP" id="MF_00984">
    <property type="entry name" value="SSB"/>
    <property type="match status" value="1"/>
</dbReference>
<protein>
    <submittedName>
        <fullName evidence="5">Single-stranded DNA-binding protein, mitochondrial isoform X1</fullName>
    </submittedName>
</protein>
<evidence type="ECO:0000256" key="1">
    <source>
        <dbReference type="ARBA" id="ARBA00023125"/>
    </source>
</evidence>
<dbReference type="GeneID" id="107221497"/>
<dbReference type="PROSITE" id="PS50935">
    <property type="entry name" value="SSB"/>
    <property type="match status" value="1"/>
</dbReference>
<name>A0ABM3GJN3_NEOLC</name>
<dbReference type="InterPro" id="IPR012340">
    <property type="entry name" value="NA-bd_OB-fold"/>
</dbReference>
<accession>A0ABM3GJN3</accession>
<dbReference type="InterPro" id="IPR011344">
    <property type="entry name" value="ssDNA-bd"/>
</dbReference>
<evidence type="ECO:0000256" key="2">
    <source>
        <dbReference type="PROSITE-ProRule" id="PRU00252"/>
    </source>
</evidence>
<dbReference type="PANTHER" id="PTHR10302">
    <property type="entry name" value="SINGLE-STRANDED DNA-BINDING PROTEIN"/>
    <property type="match status" value="1"/>
</dbReference>
<keyword evidence="1 2" id="KW-0238">DNA-binding</keyword>
<dbReference type="Gene3D" id="2.40.50.140">
    <property type="entry name" value="Nucleic acid-binding proteins"/>
    <property type="match status" value="1"/>
</dbReference>